<keyword evidence="1" id="KW-0812">Transmembrane</keyword>
<evidence type="ECO:0000313" key="3">
    <source>
        <dbReference type="EMBL" id="OHA83790.1"/>
    </source>
</evidence>
<dbReference type="PANTHER" id="PTHR34047">
    <property type="entry name" value="NUCLEAR INTRON MATURASE 1, MITOCHONDRIAL-RELATED"/>
    <property type="match status" value="1"/>
</dbReference>
<dbReference type="PANTHER" id="PTHR34047:SF8">
    <property type="entry name" value="PROTEIN YKFC"/>
    <property type="match status" value="1"/>
</dbReference>
<sequence length="319" mass="37446">MSVGIRGGGGHKGKYTIQNVPNARSFEEIISYENLLRAWEDFIKGKRGRRDVDMFARTLSDNLWQLHFDLKNSTYAHGGYHEYTICDPKKRTIHKASVRDRVVHRLVYNALYRYFDKRFIHDSHSSRKGKGTHRARDRFRLFAQKVSKNYTKQCFVLKFDIQKCFASIDQTTLLEILKKHIADDEVYDIVAIIIGSFKCGLPLGNLTSQLFINVYLHELDWFCKHTIRAKYYLRYADDVVIVSDDEDELDVAYRIIADFLLSKLYLTTHKKSVATIYQGVDVLGVIFFPRYGILRRRTRVRMRVREQHGKYLQTRNGAE</sequence>
<evidence type="ECO:0000313" key="4">
    <source>
        <dbReference type="Proteomes" id="UP000177987"/>
    </source>
</evidence>
<dbReference type="Pfam" id="PF00078">
    <property type="entry name" value="RVT_1"/>
    <property type="match status" value="1"/>
</dbReference>
<keyword evidence="1" id="KW-1133">Transmembrane helix</keyword>
<dbReference type="AlphaFoldDB" id="A0A1G2SFH1"/>
<organism evidence="3 4">
    <name type="scientific">Candidatus Yonathbacteria bacterium RIFCSPLOWO2_01_FULL_47_33b</name>
    <dbReference type="NCBI Taxonomy" id="1802727"/>
    <lineage>
        <taxon>Bacteria</taxon>
        <taxon>Candidatus Yonathiibacteriota</taxon>
    </lineage>
</organism>
<feature type="domain" description="Reverse transcriptase" evidence="2">
    <location>
        <begin position="1"/>
        <end position="287"/>
    </location>
</feature>
<keyword evidence="1" id="KW-0472">Membrane</keyword>
<dbReference type="CDD" id="cd01651">
    <property type="entry name" value="RT_G2_intron"/>
    <property type="match status" value="1"/>
</dbReference>
<dbReference type="PROSITE" id="PS50878">
    <property type="entry name" value="RT_POL"/>
    <property type="match status" value="1"/>
</dbReference>
<dbReference type="Proteomes" id="UP000177987">
    <property type="component" value="Unassembled WGS sequence"/>
</dbReference>
<evidence type="ECO:0000256" key="1">
    <source>
        <dbReference type="SAM" id="Phobius"/>
    </source>
</evidence>
<comment type="caution">
    <text evidence="3">The sequence shown here is derived from an EMBL/GenBank/DDBJ whole genome shotgun (WGS) entry which is preliminary data.</text>
</comment>
<gene>
    <name evidence="3" type="ORF">A2937_01825</name>
</gene>
<evidence type="ECO:0000259" key="2">
    <source>
        <dbReference type="PROSITE" id="PS50878"/>
    </source>
</evidence>
<dbReference type="STRING" id="1802727.A2937_01825"/>
<dbReference type="InterPro" id="IPR043502">
    <property type="entry name" value="DNA/RNA_pol_sf"/>
</dbReference>
<reference evidence="3 4" key="1">
    <citation type="journal article" date="2016" name="Nat. Commun.">
        <title>Thousands of microbial genomes shed light on interconnected biogeochemical processes in an aquifer system.</title>
        <authorList>
            <person name="Anantharaman K."/>
            <person name="Brown C.T."/>
            <person name="Hug L.A."/>
            <person name="Sharon I."/>
            <person name="Castelle C.J."/>
            <person name="Probst A.J."/>
            <person name="Thomas B.C."/>
            <person name="Singh A."/>
            <person name="Wilkins M.J."/>
            <person name="Karaoz U."/>
            <person name="Brodie E.L."/>
            <person name="Williams K.H."/>
            <person name="Hubbard S.S."/>
            <person name="Banfield J.F."/>
        </authorList>
    </citation>
    <scope>NUCLEOTIDE SEQUENCE [LARGE SCALE GENOMIC DNA]</scope>
</reference>
<dbReference type="EMBL" id="MHUW01000013">
    <property type="protein sequence ID" value="OHA83790.1"/>
    <property type="molecule type" value="Genomic_DNA"/>
</dbReference>
<dbReference type="InterPro" id="IPR051083">
    <property type="entry name" value="GrpII_Intron_Splice-Mob/Def"/>
</dbReference>
<feature type="transmembrane region" description="Helical" evidence="1">
    <location>
        <begin position="276"/>
        <end position="293"/>
    </location>
</feature>
<dbReference type="SUPFAM" id="SSF56672">
    <property type="entry name" value="DNA/RNA polymerases"/>
    <property type="match status" value="1"/>
</dbReference>
<accession>A0A1G2SFH1</accession>
<name>A0A1G2SFH1_9BACT</name>
<protein>
    <recommendedName>
        <fullName evidence="2">Reverse transcriptase domain-containing protein</fullName>
    </recommendedName>
</protein>
<proteinExistence type="predicted"/>
<dbReference type="InterPro" id="IPR000477">
    <property type="entry name" value="RT_dom"/>
</dbReference>